<feature type="signal peptide" evidence="2">
    <location>
        <begin position="1"/>
        <end position="24"/>
    </location>
</feature>
<sequence length="139" mass="15717">MRYFKLCFMWTILLFGMTSTFAFAGNTDPLFINLTSENSHRSLMAIGFGRAQQERGHPVTIFLNDTGVKLASKQYSATYKKQQEILRKIVADNGKVIVCPTCMNYYKVSEADLVTGLKKGNPDMTGSQLFQDHTKTMAW</sequence>
<dbReference type="OrthoDB" id="274802at2"/>
<reference evidence="4" key="1">
    <citation type="submission" date="2016-12" db="EMBL/GenBank/DDBJ databases">
        <authorList>
            <person name="Rodrigo-Torres L."/>
            <person name="Arahal R.D."/>
            <person name="Lucena T."/>
        </authorList>
    </citation>
    <scope>NUCLEOTIDE SEQUENCE [LARGE SCALE GENOMIC DNA]</scope>
</reference>
<accession>A0A1M7YNY2</accession>
<protein>
    <submittedName>
        <fullName evidence="3">DsrE/DsrF-like family protein</fullName>
    </submittedName>
</protein>
<dbReference type="STRING" id="1117707.VQ7734_00058"/>
<dbReference type="InterPro" id="IPR027396">
    <property type="entry name" value="DsrEFH-like"/>
</dbReference>
<dbReference type="AlphaFoldDB" id="A0A1M7YNY2"/>
<evidence type="ECO:0000313" key="4">
    <source>
        <dbReference type="Proteomes" id="UP000184600"/>
    </source>
</evidence>
<keyword evidence="4" id="KW-1185">Reference proteome</keyword>
<dbReference type="EMBL" id="FRFG01000002">
    <property type="protein sequence ID" value="SHO54344.1"/>
    <property type="molecule type" value="Genomic_DNA"/>
</dbReference>
<comment type="function">
    <text evidence="1">Could be part of a sulfur-relay system.</text>
</comment>
<feature type="chain" id="PRO_5009929906" evidence="2">
    <location>
        <begin position="25"/>
        <end position="139"/>
    </location>
</feature>
<evidence type="ECO:0000313" key="3">
    <source>
        <dbReference type="EMBL" id="SHO54344.1"/>
    </source>
</evidence>
<evidence type="ECO:0000256" key="2">
    <source>
        <dbReference type="SAM" id="SignalP"/>
    </source>
</evidence>
<keyword evidence="2" id="KW-0732">Signal</keyword>
<dbReference type="Proteomes" id="UP000184600">
    <property type="component" value="Unassembled WGS sequence"/>
</dbReference>
<proteinExistence type="predicted"/>
<dbReference type="Gene3D" id="3.40.1260.10">
    <property type="entry name" value="DsrEFH-like"/>
    <property type="match status" value="1"/>
</dbReference>
<dbReference type="RefSeq" id="WP_073579263.1">
    <property type="nucleotide sequence ID" value="NZ_AP024897.1"/>
</dbReference>
<dbReference type="Pfam" id="PF02635">
    <property type="entry name" value="DsrE"/>
    <property type="match status" value="1"/>
</dbReference>
<organism evidence="3 4">
    <name type="scientific">Vibrio quintilis</name>
    <dbReference type="NCBI Taxonomy" id="1117707"/>
    <lineage>
        <taxon>Bacteria</taxon>
        <taxon>Pseudomonadati</taxon>
        <taxon>Pseudomonadota</taxon>
        <taxon>Gammaproteobacteria</taxon>
        <taxon>Vibrionales</taxon>
        <taxon>Vibrionaceae</taxon>
        <taxon>Vibrio</taxon>
    </lineage>
</organism>
<dbReference type="SUPFAM" id="SSF75169">
    <property type="entry name" value="DsrEFH-like"/>
    <property type="match status" value="1"/>
</dbReference>
<dbReference type="InterPro" id="IPR003787">
    <property type="entry name" value="Sulphur_relay_DsrE/F-like"/>
</dbReference>
<name>A0A1M7YNY2_9VIBR</name>
<evidence type="ECO:0000256" key="1">
    <source>
        <dbReference type="ARBA" id="ARBA00002850"/>
    </source>
</evidence>
<gene>
    <name evidence="3" type="ORF">VQ7734_00058</name>
</gene>